<dbReference type="Proteomes" id="UP001143910">
    <property type="component" value="Unassembled WGS sequence"/>
</dbReference>
<sequence length="262" mass="29403">MSGKAANITIRPATLADASSITQAHYEALEAYHDFYSTFFKTHPGEFMPGLTEKALKKTPEERTGGNVFFVAEEVKAVDGVDKRDVVGFVRYEVKGDKEKAKDSKEDQGKEDKAEKEESPYACKEILQSVWKEFCDVQAARDTMVEKCANGKEHIWIQHLMIRPSHQRRGIGKALLGHVIQRANEGNLDAIIVSSAESFGLYTKMGFTSRGRYIIDNGHWAREVARVRPGSESDALVERYDGVFEVEDVMIRPAGKRKVETT</sequence>
<gene>
    <name evidence="1" type="ORF">NQ176_g8224</name>
</gene>
<proteinExistence type="predicted"/>
<name>A0ACC1MTM6_9HYPO</name>
<protein>
    <submittedName>
        <fullName evidence="1">Uncharacterized protein</fullName>
    </submittedName>
</protein>
<comment type="caution">
    <text evidence="1">The sequence shown here is derived from an EMBL/GenBank/DDBJ whole genome shotgun (WGS) entry which is preliminary data.</text>
</comment>
<reference evidence="1" key="1">
    <citation type="submission" date="2022-08" db="EMBL/GenBank/DDBJ databases">
        <title>Genome Sequence of Lecanicillium fungicola.</title>
        <authorList>
            <person name="Buettner E."/>
        </authorList>
    </citation>
    <scope>NUCLEOTIDE SEQUENCE</scope>
    <source>
        <strain evidence="1">Babe33</strain>
    </source>
</reference>
<keyword evidence="2" id="KW-1185">Reference proteome</keyword>
<dbReference type="EMBL" id="JANJQO010001552">
    <property type="protein sequence ID" value="KAJ2970357.1"/>
    <property type="molecule type" value="Genomic_DNA"/>
</dbReference>
<evidence type="ECO:0000313" key="1">
    <source>
        <dbReference type="EMBL" id="KAJ2970357.1"/>
    </source>
</evidence>
<accession>A0ACC1MTM6</accession>
<organism evidence="1 2">
    <name type="scientific">Zarea fungicola</name>
    <dbReference type="NCBI Taxonomy" id="93591"/>
    <lineage>
        <taxon>Eukaryota</taxon>
        <taxon>Fungi</taxon>
        <taxon>Dikarya</taxon>
        <taxon>Ascomycota</taxon>
        <taxon>Pezizomycotina</taxon>
        <taxon>Sordariomycetes</taxon>
        <taxon>Hypocreomycetidae</taxon>
        <taxon>Hypocreales</taxon>
        <taxon>Cordycipitaceae</taxon>
        <taxon>Zarea</taxon>
    </lineage>
</organism>
<evidence type="ECO:0000313" key="2">
    <source>
        <dbReference type="Proteomes" id="UP001143910"/>
    </source>
</evidence>